<name>A0ABQ3G144_9BURK</name>
<reference evidence="2" key="1">
    <citation type="journal article" date="2019" name="Int. J. Syst. Evol. Microbiol.">
        <title>The Global Catalogue of Microorganisms (GCM) 10K type strain sequencing project: providing services to taxonomists for standard genome sequencing and annotation.</title>
        <authorList>
            <consortium name="The Broad Institute Genomics Platform"/>
            <consortium name="The Broad Institute Genome Sequencing Center for Infectious Disease"/>
            <person name="Wu L."/>
            <person name="Ma J."/>
        </authorList>
    </citation>
    <scope>NUCLEOTIDE SEQUENCE [LARGE SCALE GENOMIC DNA]</scope>
    <source>
        <strain evidence="2">KCTC 23314</strain>
    </source>
</reference>
<protein>
    <recommendedName>
        <fullName evidence="3">DUF465 domain-containing protein</fullName>
    </recommendedName>
</protein>
<evidence type="ECO:0000313" key="2">
    <source>
        <dbReference type="Proteomes" id="UP000626210"/>
    </source>
</evidence>
<dbReference type="Proteomes" id="UP000626210">
    <property type="component" value="Unassembled WGS sequence"/>
</dbReference>
<gene>
    <name evidence="1" type="ORF">GCM10007320_23270</name>
</gene>
<dbReference type="InterPro" id="IPR038444">
    <property type="entry name" value="DUF465_sf"/>
</dbReference>
<accession>A0ABQ3G144</accession>
<comment type="caution">
    <text evidence="1">The sequence shown here is derived from an EMBL/GenBank/DDBJ whole genome shotgun (WGS) entry which is preliminary data.</text>
</comment>
<dbReference type="InterPro" id="IPR007420">
    <property type="entry name" value="DUF465"/>
</dbReference>
<dbReference type="Pfam" id="PF04325">
    <property type="entry name" value="DUF465"/>
    <property type="match status" value="1"/>
</dbReference>
<evidence type="ECO:0008006" key="3">
    <source>
        <dbReference type="Google" id="ProtNLM"/>
    </source>
</evidence>
<dbReference type="Gene3D" id="6.10.280.50">
    <property type="match status" value="1"/>
</dbReference>
<organism evidence="1 2">
    <name type="scientific">Pseudorhodoferax aquiterrae</name>
    <dbReference type="NCBI Taxonomy" id="747304"/>
    <lineage>
        <taxon>Bacteria</taxon>
        <taxon>Pseudomonadati</taxon>
        <taxon>Pseudomonadota</taxon>
        <taxon>Betaproteobacteria</taxon>
        <taxon>Burkholderiales</taxon>
        <taxon>Comamonadaceae</taxon>
    </lineage>
</organism>
<dbReference type="EMBL" id="BMYK01000005">
    <property type="protein sequence ID" value="GHC81104.1"/>
    <property type="molecule type" value="Genomic_DNA"/>
</dbReference>
<keyword evidence="2" id="KW-1185">Reference proteome</keyword>
<sequence length="91" mass="10431">MLGFCNERVLSSDPVHVPCVPAPILSANLHSPERQLIELRIEHADLDALVDRMAHANPVDELLVQRLKKRRLALRDRIARLEWQLEPKEPA</sequence>
<evidence type="ECO:0000313" key="1">
    <source>
        <dbReference type="EMBL" id="GHC81104.1"/>
    </source>
</evidence>
<proteinExistence type="predicted"/>